<keyword evidence="5 7" id="KW-1133">Transmembrane helix</keyword>
<evidence type="ECO:0000256" key="3">
    <source>
        <dbReference type="ARBA" id="ARBA00022475"/>
    </source>
</evidence>
<dbReference type="PANTHER" id="PTHR43744:SF9">
    <property type="entry name" value="POLYGALACTURONAN_RHAMNOGALACTURONAN TRANSPORT SYSTEM PERMEASE PROTEIN YTCP"/>
    <property type="match status" value="1"/>
</dbReference>
<evidence type="ECO:0000256" key="1">
    <source>
        <dbReference type="ARBA" id="ARBA00004651"/>
    </source>
</evidence>
<dbReference type="InterPro" id="IPR035906">
    <property type="entry name" value="MetI-like_sf"/>
</dbReference>
<dbReference type="RefSeq" id="WP_068664724.1">
    <property type="nucleotide sequence ID" value="NZ_LYPB01000069.1"/>
</dbReference>
<keyword evidence="6 7" id="KW-0472">Membrane</keyword>
<proteinExistence type="inferred from homology"/>
<evidence type="ECO:0000256" key="6">
    <source>
        <dbReference type="ARBA" id="ARBA00023136"/>
    </source>
</evidence>
<evidence type="ECO:0000256" key="7">
    <source>
        <dbReference type="RuleBase" id="RU363032"/>
    </source>
</evidence>
<dbReference type="PROSITE" id="PS50928">
    <property type="entry name" value="ABC_TM1"/>
    <property type="match status" value="1"/>
</dbReference>
<dbReference type="Gene3D" id="1.10.3720.10">
    <property type="entry name" value="MetI-like"/>
    <property type="match status" value="1"/>
</dbReference>
<dbReference type="AlphaFoldDB" id="A0A198A8J4"/>
<dbReference type="PROSITE" id="PS51257">
    <property type="entry name" value="PROKAR_LIPOPROTEIN"/>
    <property type="match status" value="1"/>
</dbReference>
<keyword evidence="2 7" id="KW-0813">Transport</keyword>
<evidence type="ECO:0000259" key="8">
    <source>
        <dbReference type="PROSITE" id="PS50928"/>
    </source>
</evidence>
<dbReference type="Proteomes" id="UP000078454">
    <property type="component" value="Unassembled WGS sequence"/>
</dbReference>
<protein>
    <submittedName>
        <fullName evidence="9">ABC transporter permease</fullName>
    </submittedName>
</protein>
<feature type="transmembrane region" description="Helical" evidence="7">
    <location>
        <begin position="140"/>
        <end position="160"/>
    </location>
</feature>
<evidence type="ECO:0000313" key="9">
    <source>
        <dbReference type="EMBL" id="OAS17794.1"/>
    </source>
</evidence>
<comment type="subcellular location">
    <subcellularLocation>
        <location evidence="1 7">Cell membrane</location>
        <topology evidence="1 7">Multi-pass membrane protein</topology>
    </subcellularLocation>
</comment>
<dbReference type="OrthoDB" id="2563390at2"/>
<accession>A0A198A8J4</accession>
<dbReference type="PANTHER" id="PTHR43744">
    <property type="entry name" value="ABC TRANSPORTER PERMEASE PROTEIN MG189-RELATED-RELATED"/>
    <property type="match status" value="1"/>
</dbReference>
<evidence type="ECO:0000313" key="10">
    <source>
        <dbReference type="Proteomes" id="UP000078454"/>
    </source>
</evidence>
<evidence type="ECO:0000256" key="2">
    <source>
        <dbReference type="ARBA" id="ARBA00022448"/>
    </source>
</evidence>
<dbReference type="GO" id="GO:0005886">
    <property type="term" value="C:plasma membrane"/>
    <property type="evidence" value="ECO:0007669"/>
    <property type="project" value="UniProtKB-SubCell"/>
</dbReference>
<feature type="transmembrane region" description="Helical" evidence="7">
    <location>
        <begin position="77"/>
        <end position="96"/>
    </location>
</feature>
<sequence>MRLSFGEKLFYAVNFTLLLLAGMSCLIPLMNIVSMSFSDYSAIASGFVGVWPVGFNLDSYKSLIEGTPIVQCLKNSVVITGFGVLFSMIFTIFAAFPLSKVTFYWRKGFTLAIVFTMLFGIPTIPAFLVNRSLGIIDTYWALWLPGLISAYNLLVLKSFFEQMPEELNEAAQIDGCSEWRLLWQIVLPLSMPVLATLMLFYGVGYWNVFQSVLININDSDKYNLAVLVQNMIANQSLLQSLNSLQPQEFEELLTPQSIRSAGVVVMLVPLLLVYPFLQKYFVKGVMIGAIKG</sequence>
<evidence type="ECO:0000256" key="4">
    <source>
        <dbReference type="ARBA" id="ARBA00022692"/>
    </source>
</evidence>
<feature type="transmembrane region" description="Helical" evidence="7">
    <location>
        <begin position="258"/>
        <end position="277"/>
    </location>
</feature>
<dbReference type="STRING" id="1850517.A8708_27600"/>
<dbReference type="Pfam" id="PF00528">
    <property type="entry name" value="BPD_transp_1"/>
    <property type="match status" value="1"/>
</dbReference>
<dbReference type="EMBL" id="LYPB01000069">
    <property type="protein sequence ID" value="OAS17794.1"/>
    <property type="molecule type" value="Genomic_DNA"/>
</dbReference>
<keyword evidence="3" id="KW-1003">Cell membrane</keyword>
<dbReference type="GO" id="GO:0055085">
    <property type="term" value="P:transmembrane transport"/>
    <property type="evidence" value="ECO:0007669"/>
    <property type="project" value="InterPro"/>
</dbReference>
<organism evidence="9 10">
    <name type="scientific">Paenibacillus oryzisoli</name>
    <dbReference type="NCBI Taxonomy" id="1850517"/>
    <lineage>
        <taxon>Bacteria</taxon>
        <taxon>Bacillati</taxon>
        <taxon>Bacillota</taxon>
        <taxon>Bacilli</taxon>
        <taxon>Bacillales</taxon>
        <taxon>Paenibacillaceae</taxon>
        <taxon>Paenibacillus</taxon>
    </lineage>
</organism>
<dbReference type="InterPro" id="IPR000515">
    <property type="entry name" value="MetI-like"/>
</dbReference>
<reference evidence="9 10" key="1">
    <citation type="submission" date="2016-05" db="EMBL/GenBank/DDBJ databases">
        <title>Paenibacillus sp. 1ZS3-15 nov., isolated from the rhizosphere soil.</title>
        <authorList>
            <person name="Zhang X.X."/>
            <person name="Zhang J."/>
        </authorList>
    </citation>
    <scope>NUCLEOTIDE SEQUENCE [LARGE SCALE GENOMIC DNA]</scope>
    <source>
        <strain evidence="9 10">1ZS3-15</strain>
    </source>
</reference>
<dbReference type="CDD" id="cd06261">
    <property type="entry name" value="TM_PBP2"/>
    <property type="match status" value="1"/>
</dbReference>
<comment type="caution">
    <text evidence="9">The sequence shown here is derived from an EMBL/GenBank/DDBJ whole genome shotgun (WGS) entry which is preliminary data.</text>
</comment>
<feature type="transmembrane region" description="Helical" evidence="7">
    <location>
        <begin position="108"/>
        <end position="128"/>
    </location>
</feature>
<dbReference type="SUPFAM" id="SSF161098">
    <property type="entry name" value="MetI-like"/>
    <property type="match status" value="1"/>
</dbReference>
<feature type="domain" description="ABC transmembrane type-1" evidence="8">
    <location>
        <begin position="73"/>
        <end position="277"/>
    </location>
</feature>
<feature type="transmembrane region" description="Helical" evidence="7">
    <location>
        <begin position="181"/>
        <end position="203"/>
    </location>
</feature>
<keyword evidence="10" id="KW-1185">Reference proteome</keyword>
<evidence type="ECO:0000256" key="5">
    <source>
        <dbReference type="ARBA" id="ARBA00022989"/>
    </source>
</evidence>
<comment type="similarity">
    <text evidence="7">Belongs to the binding-protein-dependent transport system permease family.</text>
</comment>
<gene>
    <name evidence="9" type="ORF">A8708_27600</name>
</gene>
<keyword evidence="4 7" id="KW-0812">Transmembrane</keyword>
<name>A0A198A8J4_9BACL</name>
<feature type="transmembrane region" description="Helical" evidence="7">
    <location>
        <begin position="12"/>
        <end position="33"/>
    </location>
</feature>